<protein>
    <submittedName>
        <fullName evidence="6">Glycine oxidase</fullName>
    </submittedName>
</protein>
<evidence type="ECO:0000259" key="5">
    <source>
        <dbReference type="Pfam" id="PF01266"/>
    </source>
</evidence>
<gene>
    <name evidence="6" type="ORF">FBZ90_113168</name>
</gene>
<dbReference type="SUPFAM" id="SSF54373">
    <property type="entry name" value="FAD-linked reductases, C-terminal domain"/>
    <property type="match status" value="1"/>
</dbReference>
<dbReference type="EMBL" id="VITR01000013">
    <property type="protein sequence ID" value="TWB38171.1"/>
    <property type="molecule type" value="Genomic_DNA"/>
</dbReference>
<evidence type="ECO:0000256" key="2">
    <source>
        <dbReference type="ARBA" id="ARBA00022977"/>
    </source>
</evidence>
<keyword evidence="3" id="KW-0560">Oxidoreductase</keyword>
<keyword evidence="2" id="KW-0784">Thiamine biosynthesis</keyword>
<evidence type="ECO:0000256" key="1">
    <source>
        <dbReference type="ARBA" id="ARBA00004948"/>
    </source>
</evidence>
<dbReference type="PANTHER" id="PTHR13847:SF289">
    <property type="entry name" value="GLYCINE OXIDASE"/>
    <property type="match status" value="1"/>
</dbReference>
<dbReference type="NCBIfam" id="TIGR02352">
    <property type="entry name" value="thiamin_ThiO"/>
    <property type="match status" value="1"/>
</dbReference>
<dbReference type="Gene3D" id="3.50.50.60">
    <property type="entry name" value="FAD/NAD(P)-binding domain"/>
    <property type="match status" value="1"/>
</dbReference>
<dbReference type="GO" id="GO:0005737">
    <property type="term" value="C:cytoplasm"/>
    <property type="evidence" value="ECO:0007669"/>
    <property type="project" value="TreeGrafter"/>
</dbReference>
<feature type="region of interest" description="Disordered" evidence="4">
    <location>
        <begin position="1"/>
        <end position="22"/>
    </location>
</feature>
<dbReference type="GO" id="GO:0016491">
    <property type="term" value="F:oxidoreductase activity"/>
    <property type="evidence" value="ECO:0007669"/>
    <property type="project" value="UniProtKB-KW"/>
</dbReference>
<feature type="domain" description="FAD dependent oxidoreductase" evidence="5">
    <location>
        <begin position="28"/>
        <end position="381"/>
    </location>
</feature>
<dbReference type="UniPathway" id="UPA00060"/>
<dbReference type="SUPFAM" id="SSF51905">
    <property type="entry name" value="FAD/NAD(P)-binding domain"/>
    <property type="match status" value="1"/>
</dbReference>
<evidence type="ECO:0000313" key="6">
    <source>
        <dbReference type="EMBL" id="TWB38171.1"/>
    </source>
</evidence>
<name>A0A560GWI3_9PROT</name>
<dbReference type="GO" id="GO:0050660">
    <property type="term" value="F:flavin adenine dinucleotide binding"/>
    <property type="evidence" value="ECO:0007669"/>
    <property type="project" value="InterPro"/>
</dbReference>
<proteinExistence type="predicted"/>
<dbReference type="GO" id="GO:0009228">
    <property type="term" value="P:thiamine biosynthetic process"/>
    <property type="evidence" value="ECO:0007669"/>
    <property type="project" value="UniProtKB-KW"/>
</dbReference>
<organism evidence="6 7">
    <name type="scientific">Nitrospirillum amazonense</name>
    <dbReference type="NCBI Taxonomy" id="28077"/>
    <lineage>
        <taxon>Bacteria</taxon>
        <taxon>Pseudomonadati</taxon>
        <taxon>Pseudomonadota</taxon>
        <taxon>Alphaproteobacteria</taxon>
        <taxon>Rhodospirillales</taxon>
        <taxon>Azospirillaceae</taxon>
        <taxon>Nitrospirillum</taxon>
    </lineage>
</organism>
<dbReference type="AlphaFoldDB" id="A0A560GWI3"/>
<dbReference type="GO" id="GO:0009229">
    <property type="term" value="P:thiamine diphosphate biosynthetic process"/>
    <property type="evidence" value="ECO:0007669"/>
    <property type="project" value="UniProtKB-UniPathway"/>
</dbReference>
<dbReference type="InterPro" id="IPR012727">
    <property type="entry name" value="Gly_oxidase_ThiO"/>
</dbReference>
<evidence type="ECO:0000256" key="4">
    <source>
        <dbReference type="SAM" id="MobiDB-lite"/>
    </source>
</evidence>
<dbReference type="InterPro" id="IPR006076">
    <property type="entry name" value="FAD-dep_OxRdtase"/>
</dbReference>
<dbReference type="PANTHER" id="PTHR13847">
    <property type="entry name" value="SARCOSINE DEHYDROGENASE-RELATED"/>
    <property type="match status" value="1"/>
</dbReference>
<comment type="caution">
    <text evidence="6">The sequence shown here is derived from an EMBL/GenBank/DDBJ whole genome shotgun (WGS) entry which is preliminary data.</text>
</comment>
<accession>A0A560GWI3</accession>
<keyword evidence="7" id="KW-1185">Reference proteome</keyword>
<reference evidence="6 7" key="1">
    <citation type="submission" date="2019-06" db="EMBL/GenBank/DDBJ databases">
        <title>Genomic Encyclopedia of Type Strains, Phase IV (KMG-V): Genome sequencing to study the core and pangenomes of soil and plant-associated prokaryotes.</title>
        <authorList>
            <person name="Whitman W."/>
        </authorList>
    </citation>
    <scope>NUCLEOTIDE SEQUENCE [LARGE SCALE GENOMIC DNA]</scope>
    <source>
        <strain evidence="6 7">BR 11622</strain>
    </source>
</reference>
<feature type="compositionally biased region" description="Basic and acidic residues" evidence="4">
    <location>
        <begin position="1"/>
        <end position="10"/>
    </location>
</feature>
<evidence type="ECO:0000313" key="7">
    <source>
        <dbReference type="Proteomes" id="UP000315751"/>
    </source>
</evidence>
<comment type="pathway">
    <text evidence="1">Cofactor biosynthesis; thiamine diphosphate biosynthesis.</text>
</comment>
<dbReference type="Pfam" id="PF01266">
    <property type="entry name" value="DAO"/>
    <property type="match status" value="1"/>
</dbReference>
<evidence type="ECO:0000256" key="3">
    <source>
        <dbReference type="ARBA" id="ARBA00023002"/>
    </source>
</evidence>
<dbReference type="InterPro" id="IPR036188">
    <property type="entry name" value="FAD/NAD-bd_sf"/>
</dbReference>
<dbReference type="Proteomes" id="UP000315751">
    <property type="component" value="Unassembled WGS sequence"/>
</dbReference>
<dbReference type="Gene3D" id="3.30.9.10">
    <property type="entry name" value="D-Amino Acid Oxidase, subunit A, domain 2"/>
    <property type="match status" value="1"/>
</dbReference>
<sequence length="402" mass="41851">MPAKGDRETVTHFPPSGHSSAHPTAAPRVIVIGAGCIGLSIAWRLASAGCAVDVYDRGRAGLGATHAAAGMLAAAVETEPGEQALLPLTLDSQRRWPAFAAQLEAASGLPVDLRTEGTLQVALTRDDVEVLRAGYEFQRSLDLNVAWLSGAQVKEREPWLNPRAAAGVLGAADGQVDNRKLAVALKAAALKAGARLHEEVAVEALSVTGGASTGGRAEGVVVDGALKAADVVVLAAGAWSRLLAGLPDGAIPPVRPVKGQMLALRMDPAQPLLRHVVWPPKCYLVPRLDGRLIVGATTEDKGWDDSLTAGGVLALLEAAWRALPGVEELPIEEMWVGHRPGSRDDAPILGPVPGVAGLVMATGHHRNGILLTPGTADLVADHVLTGRVDPLLEPFGIGRFRK</sequence>